<dbReference type="PANTHER" id="PTHR24221:SF276">
    <property type="entry name" value="ABC TRANSPORTER, ATP-BINDING_PERMEASE PROTEIN"/>
    <property type="match status" value="1"/>
</dbReference>
<dbReference type="RefSeq" id="WP_369342814.1">
    <property type="nucleotide sequence ID" value="NZ_CP129682.1"/>
</dbReference>
<sequence>MKRHEIGGLPLPGVSPIMKVEIRDRFWRKLMNRPHGNDGIWTAQFRGGHMRLIGGYVRRHIAMVCTALTFLLVETITDLLQPTLMSHVVDDGVTRRDVSSVLHWGMVMLGAAALGAMAAVIRNVYSSRFSQLIGRDIRSDAFAKVMRLPFQSVDRLRTSAIITRITNDVVQIQNFTQGMTRIMLKAPITCIGAIVLIIIQVPRQTAVILVVILVCAALTTASMRAGFPRFMRAQKALDSLGSASREFLVSVRVIKSFGAEDREQRKFDIAAGHFARATVSASRISAVYGPLINLTVNAGIIALLWLSRTQDPGRIGVLMACVNYMTQVLFALGRVSAILNTAVRASASAHRIEEIFDEPDERPTGEGPAQTESKNARHKPSENPVRPRTNAAGTDLLTFSNVTFTHPGASASSLKQLSFHMPGPSTLGIIGPTGSGKTTLITMIPRFYQPQKGTILYRGVPLNSMDLHDLRAHMAIVPQHPVLFTGTVRSNLLWGDPAATDEELWQAIRRASADEFIEHLDHGIDAEIGQGGVNLSGGQQQRLSLARALLRKPELLILDDCTSALDGFTEARVLDNLREMSAESKGMSMIVVSQRISTVRGMDEILVMNAGSLSDSGTHDELMSKSAQYHAIFESQIGPVRA</sequence>
<feature type="transmembrane region" description="Helical" evidence="12">
    <location>
        <begin position="60"/>
        <end position="81"/>
    </location>
</feature>
<keyword evidence="7 15" id="KW-0067">ATP-binding</keyword>
<feature type="transmembrane region" description="Helical" evidence="12">
    <location>
        <begin position="182"/>
        <end position="201"/>
    </location>
</feature>
<feature type="transmembrane region" description="Helical" evidence="12">
    <location>
        <begin position="101"/>
        <end position="125"/>
    </location>
</feature>
<evidence type="ECO:0000259" key="13">
    <source>
        <dbReference type="PROSITE" id="PS50893"/>
    </source>
</evidence>
<keyword evidence="6" id="KW-0547">Nucleotide-binding</keyword>
<keyword evidence="4" id="KW-0997">Cell inner membrane</keyword>
<dbReference type="PROSITE" id="PS50929">
    <property type="entry name" value="ABC_TM1F"/>
    <property type="match status" value="1"/>
</dbReference>
<evidence type="ECO:0000313" key="15">
    <source>
        <dbReference type="EMBL" id="XDS49000.1"/>
    </source>
</evidence>
<dbReference type="InterPro" id="IPR003593">
    <property type="entry name" value="AAA+_ATPase"/>
</dbReference>
<keyword evidence="3" id="KW-1003">Cell membrane</keyword>
<dbReference type="Pfam" id="PF00005">
    <property type="entry name" value="ABC_tran"/>
    <property type="match status" value="1"/>
</dbReference>
<feature type="domain" description="ABC transporter" evidence="13">
    <location>
        <begin position="397"/>
        <end position="635"/>
    </location>
</feature>
<dbReference type="SUPFAM" id="SSF52540">
    <property type="entry name" value="P-loop containing nucleoside triphosphate hydrolases"/>
    <property type="match status" value="1"/>
</dbReference>
<evidence type="ECO:0000256" key="1">
    <source>
        <dbReference type="ARBA" id="ARBA00004429"/>
    </source>
</evidence>
<dbReference type="FunFam" id="3.40.50.300:FF:000221">
    <property type="entry name" value="Multidrug ABC transporter ATP-binding protein"/>
    <property type="match status" value="1"/>
</dbReference>
<gene>
    <name evidence="15" type="ORF">QN216_01645</name>
</gene>
<evidence type="ECO:0000259" key="14">
    <source>
        <dbReference type="PROSITE" id="PS50929"/>
    </source>
</evidence>
<evidence type="ECO:0000256" key="4">
    <source>
        <dbReference type="ARBA" id="ARBA00022519"/>
    </source>
</evidence>
<dbReference type="InterPro" id="IPR039421">
    <property type="entry name" value="Type_1_exporter"/>
</dbReference>
<evidence type="ECO:0000256" key="7">
    <source>
        <dbReference type="ARBA" id="ARBA00022840"/>
    </source>
</evidence>
<reference evidence="15" key="1">
    <citation type="submission" date="2023-07" db="EMBL/GenBank/DDBJ databases">
        <title>Bifidobacterium aquikefiriaerophilum sp. nov. and Bifidobacterium eccum sp. nov., isolated from water kefir.</title>
        <authorList>
            <person name="Breselge S."/>
            <person name="Bellassi P."/>
            <person name="Barcenilla C."/>
            <person name="Alvarez-Ordonez A."/>
            <person name="Morelli L."/>
            <person name="Cotter P.D."/>
        </authorList>
    </citation>
    <scope>NUCLEOTIDE SEQUENCE</scope>
    <source>
        <strain evidence="15">WK013_4_14</strain>
    </source>
</reference>
<keyword evidence="9 12" id="KW-0472">Membrane</keyword>
<dbReference type="InterPro" id="IPR003439">
    <property type="entry name" value="ABC_transporter-like_ATP-bd"/>
</dbReference>
<dbReference type="GO" id="GO:0005886">
    <property type="term" value="C:plasma membrane"/>
    <property type="evidence" value="ECO:0007669"/>
    <property type="project" value="UniProtKB-SubCell"/>
</dbReference>
<dbReference type="PROSITE" id="PS00211">
    <property type="entry name" value="ABC_TRANSPORTER_1"/>
    <property type="match status" value="1"/>
</dbReference>
<dbReference type="InterPro" id="IPR027417">
    <property type="entry name" value="P-loop_NTPase"/>
</dbReference>
<dbReference type="InterPro" id="IPR017871">
    <property type="entry name" value="ABC_transporter-like_CS"/>
</dbReference>
<evidence type="ECO:0000256" key="3">
    <source>
        <dbReference type="ARBA" id="ARBA00022475"/>
    </source>
</evidence>
<dbReference type="InterPro" id="IPR036640">
    <property type="entry name" value="ABC1_TM_sf"/>
</dbReference>
<keyword evidence="8 12" id="KW-1133">Transmembrane helix</keyword>
<feature type="domain" description="ABC transmembrane type-1" evidence="14">
    <location>
        <begin position="67"/>
        <end position="344"/>
    </location>
</feature>
<keyword evidence="5 12" id="KW-0812">Transmembrane</keyword>
<name>A0AB39UIP9_9BIFI</name>
<evidence type="ECO:0000256" key="8">
    <source>
        <dbReference type="ARBA" id="ARBA00022989"/>
    </source>
</evidence>
<feature type="region of interest" description="Disordered" evidence="11">
    <location>
        <begin position="354"/>
        <end position="391"/>
    </location>
</feature>
<dbReference type="Gene3D" id="3.40.50.300">
    <property type="entry name" value="P-loop containing nucleotide triphosphate hydrolases"/>
    <property type="match status" value="1"/>
</dbReference>
<dbReference type="GO" id="GO:0140359">
    <property type="term" value="F:ABC-type transporter activity"/>
    <property type="evidence" value="ECO:0007669"/>
    <property type="project" value="InterPro"/>
</dbReference>
<feature type="transmembrane region" description="Helical" evidence="12">
    <location>
        <begin position="207"/>
        <end position="227"/>
    </location>
</feature>
<evidence type="ECO:0000256" key="10">
    <source>
        <dbReference type="ARBA" id="ARBA00023455"/>
    </source>
</evidence>
<evidence type="ECO:0000256" key="9">
    <source>
        <dbReference type="ARBA" id="ARBA00023136"/>
    </source>
</evidence>
<dbReference type="Pfam" id="PF00664">
    <property type="entry name" value="ABC_membrane"/>
    <property type="match status" value="1"/>
</dbReference>
<dbReference type="PANTHER" id="PTHR24221">
    <property type="entry name" value="ATP-BINDING CASSETTE SUB-FAMILY B"/>
    <property type="match status" value="1"/>
</dbReference>
<dbReference type="SUPFAM" id="SSF90123">
    <property type="entry name" value="ABC transporter transmembrane region"/>
    <property type="match status" value="1"/>
</dbReference>
<keyword evidence="2" id="KW-0813">Transport</keyword>
<evidence type="ECO:0000256" key="5">
    <source>
        <dbReference type="ARBA" id="ARBA00022692"/>
    </source>
</evidence>
<dbReference type="CDD" id="cd18548">
    <property type="entry name" value="ABC_6TM_Tm287_like"/>
    <property type="match status" value="1"/>
</dbReference>
<organism evidence="15">
    <name type="scientific">Bifidobacterium fermentum</name>
    <dbReference type="NCBI Taxonomy" id="3059035"/>
    <lineage>
        <taxon>Bacteria</taxon>
        <taxon>Bacillati</taxon>
        <taxon>Actinomycetota</taxon>
        <taxon>Actinomycetes</taxon>
        <taxon>Bifidobacteriales</taxon>
        <taxon>Bifidobacteriaceae</taxon>
        <taxon>Bifidobacterium</taxon>
    </lineage>
</organism>
<comment type="similarity">
    <text evidence="10">Belongs to the ABC transporter superfamily. Siderophore-Fe(3+) uptake transporter (SIUT) (TC 3.A.1.21) family.</text>
</comment>
<dbReference type="GO" id="GO:0016887">
    <property type="term" value="F:ATP hydrolysis activity"/>
    <property type="evidence" value="ECO:0007669"/>
    <property type="project" value="InterPro"/>
</dbReference>
<feature type="transmembrane region" description="Helical" evidence="12">
    <location>
        <begin position="286"/>
        <end position="307"/>
    </location>
</feature>
<evidence type="ECO:0000256" key="2">
    <source>
        <dbReference type="ARBA" id="ARBA00022448"/>
    </source>
</evidence>
<proteinExistence type="inferred from homology"/>
<dbReference type="InterPro" id="IPR011527">
    <property type="entry name" value="ABC1_TM_dom"/>
</dbReference>
<feature type="transmembrane region" description="Helical" evidence="12">
    <location>
        <begin position="313"/>
        <end position="332"/>
    </location>
</feature>
<dbReference type="GO" id="GO:0005524">
    <property type="term" value="F:ATP binding"/>
    <property type="evidence" value="ECO:0007669"/>
    <property type="project" value="UniProtKB-KW"/>
</dbReference>
<evidence type="ECO:0000256" key="11">
    <source>
        <dbReference type="SAM" id="MobiDB-lite"/>
    </source>
</evidence>
<evidence type="ECO:0000256" key="12">
    <source>
        <dbReference type="SAM" id="Phobius"/>
    </source>
</evidence>
<accession>A0AB39UIP9</accession>
<dbReference type="Gene3D" id="1.20.1560.10">
    <property type="entry name" value="ABC transporter type 1, transmembrane domain"/>
    <property type="match status" value="1"/>
</dbReference>
<evidence type="ECO:0000256" key="6">
    <source>
        <dbReference type="ARBA" id="ARBA00022741"/>
    </source>
</evidence>
<comment type="subcellular location">
    <subcellularLocation>
        <location evidence="1">Cell inner membrane</location>
        <topology evidence="1">Multi-pass membrane protein</topology>
    </subcellularLocation>
</comment>
<protein>
    <submittedName>
        <fullName evidence="15">ABC transporter ATP-binding protein</fullName>
    </submittedName>
</protein>
<dbReference type="AlphaFoldDB" id="A0AB39UIP9"/>
<dbReference type="PROSITE" id="PS50893">
    <property type="entry name" value="ABC_TRANSPORTER_2"/>
    <property type="match status" value="1"/>
</dbReference>
<dbReference type="EMBL" id="CP129682">
    <property type="protein sequence ID" value="XDS49000.1"/>
    <property type="molecule type" value="Genomic_DNA"/>
</dbReference>
<dbReference type="SMART" id="SM00382">
    <property type="entry name" value="AAA"/>
    <property type="match status" value="1"/>
</dbReference>